<evidence type="ECO:0000313" key="19">
    <source>
        <dbReference type="Proteomes" id="UP000325787"/>
    </source>
</evidence>
<keyword evidence="7 18" id="KW-0808">Transferase</keyword>
<dbReference type="GO" id="GO:0000271">
    <property type="term" value="P:polysaccharide biosynthetic process"/>
    <property type="evidence" value="ECO:0007669"/>
    <property type="project" value="InterPro"/>
</dbReference>
<dbReference type="GO" id="GO:0016020">
    <property type="term" value="C:membrane"/>
    <property type="evidence" value="ECO:0007669"/>
    <property type="project" value="UniProtKB-SubCell"/>
</dbReference>
<evidence type="ECO:0000256" key="5">
    <source>
        <dbReference type="ARBA" id="ARBA00012583"/>
    </source>
</evidence>
<comment type="similarity">
    <text evidence="4">Belongs to the glycosyltransferase 2 family.</text>
</comment>
<keyword evidence="6" id="KW-0328">Glycosyltransferase</keyword>
<dbReference type="Pfam" id="PF00535">
    <property type="entry name" value="Glycos_transf_2"/>
    <property type="match status" value="1"/>
</dbReference>
<dbReference type="GO" id="GO:0006487">
    <property type="term" value="P:protein N-linked glycosylation"/>
    <property type="evidence" value="ECO:0007669"/>
    <property type="project" value="TreeGrafter"/>
</dbReference>
<evidence type="ECO:0000256" key="9">
    <source>
        <dbReference type="ARBA" id="ARBA00022824"/>
    </source>
</evidence>
<feature type="region of interest" description="Disordered" evidence="14">
    <location>
        <begin position="1"/>
        <end position="42"/>
    </location>
</feature>
<keyword evidence="8 15" id="KW-0812">Transmembrane</keyword>
<dbReference type="Gene3D" id="3.90.550.10">
    <property type="entry name" value="Spore Coat Polysaccharide Biosynthesis Protein SpsA, Chain A"/>
    <property type="match status" value="1"/>
</dbReference>
<dbReference type="InterPro" id="IPR035518">
    <property type="entry name" value="DPG_synthase"/>
</dbReference>
<dbReference type="InterPro" id="IPR001173">
    <property type="entry name" value="Glyco_trans_2-like"/>
</dbReference>
<dbReference type="InterPro" id="IPR007267">
    <property type="entry name" value="GtrA_DPMS_TM"/>
</dbReference>
<evidence type="ECO:0000256" key="15">
    <source>
        <dbReference type="SAM" id="Phobius"/>
    </source>
</evidence>
<evidence type="ECO:0000256" key="6">
    <source>
        <dbReference type="ARBA" id="ARBA00022676"/>
    </source>
</evidence>
<reference evidence="19" key="1">
    <citation type="journal article" date="2021" name="Curr. Microbiol.">
        <title>Complete genome of nocamycin-producing strain Saccharothrix syringae NRRL B-16468 reveals the biosynthetic potential for secondary metabolites.</title>
        <authorList>
            <person name="Mo X."/>
            <person name="Yang S."/>
        </authorList>
    </citation>
    <scope>NUCLEOTIDE SEQUENCE [LARGE SCALE GENOMIC DNA]</scope>
    <source>
        <strain evidence="19">ATCC 51364 / DSM 43886 / JCM 6844 / KCTC 9398 / NBRC 14523 / NRRL B-16468 / INA 2240</strain>
    </source>
</reference>
<evidence type="ECO:0000256" key="1">
    <source>
        <dbReference type="ARBA" id="ARBA00004141"/>
    </source>
</evidence>
<evidence type="ECO:0000259" key="16">
    <source>
        <dbReference type="Pfam" id="PF00535"/>
    </source>
</evidence>
<dbReference type="SUPFAM" id="SSF53448">
    <property type="entry name" value="Nucleotide-diphospho-sugar transferases"/>
    <property type="match status" value="1"/>
</dbReference>
<dbReference type="GO" id="GO:0004581">
    <property type="term" value="F:dolichyl-phosphate beta-glucosyltransferase activity"/>
    <property type="evidence" value="ECO:0007669"/>
    <property type="project" value="UniProtKB-EC"/>
</dbReference>
<gene>
    <name evidence="18" type="ORF">EKG83_27835</name>
</gene>
<dbReference type="OrthoDB" id="2369748at2"/>
<evidence type="ECO:0000256" key="14">
    <source>
        <dbReference type="SAM" id="MobiDB-lite"/>
    </source>
</evidence>
<sequence length="452" mass="48997">MSGQVLSGQPRPDNGNAAAGVVPRQRAKRAVHSKRTRPVRGQGARATATVEVVIPVHNEERALPGCVAVLHGYLAERLPFDWLITIVDNASTDRTAGVARGLARRWRGVRVLVLDARGKGRAVRTAWARSRADVVVYMDVDLSTGLNALPPMVASLVAGHSDLAIGSRLAPGARTVRGPKRELMSRAYNALLRLTHRTRFRDAQCGFKAARTEVIRPLLARAQDDTWFFDTELLLLAEHNGLRVLEVPVDWVEDVDSRVDVTGTVATNLRGLVRLARAKASGAARIAELPFRPEPRPIHPDAVLSVPGMPYLRNLLSFCLVGSVATLMTLGLFTVFRTWWPPLTANLVAVTLSALFNTGANLRFTLDSRSSRLPRVHVQVLVVFGLYCGFTSGALVALHATVPAPARWVELAVLVGSSAVGTLGRFALLSSWVFRARPETAPVAPLPQEVPA</sequence>
<dbReference type="Pfam" id="PF04138">
    <property type="entry name" value="GtrA_DPMS_TM"/>
    <property type="match status" value="1"/>
</dbReference>
<dbReference type="CDD" id="cd04188">
    <property type="entry name" value="DPG_synthase"/>
    <property type="match status" value="1"/>
</dbReference>
<dbReference type="AlphaFoldDB" id="A0A5Q0H3B7"/>
<feature type="transmembrane region" description="Helical" evidence="15">
    <location>
        <begin position="346"/>
        <end position="366"/>
    </location>
</feature>
<evidence type="ECO:0000259" key="17">
    <source>
        <dbReference type="Pfam" id="PF04138"/>
    </source>
</evidence>
<evidence type="ECO:0000256" key="7">
    <source>
        <dbReference type="ARBA" id="ARBA00022679"/>
    </source>
</evidence>
<dbReference type="KEGG" id="ssyi:EKG83_27835"/>
<keyword evidence="10" id="KW-0735">Signal-anchor</keyword>
<dbReference type="EMBL" id="CP034550">
    <property type="protein sequence ID" value="QFZ20701.1"/>
    <property type="molecule type" value="Genomic_DNA"/>
</dbReference>
<organism evidence="18 19">
    <name type="scientific">Saccharothrix syringae</name>
    <name type="common">Nocardiopsis syringae</name>
    <dbReference type="NCBI Taxonomy" id="103733"/>
    <lineage>
        <taxon>Bacteria</taxon>
        <taxon>Bacillati</taxon>
        <taxon>Actinomycetota</taxon>
        <taxon>Actinomycetes</taxon>
        <taxon>Pseudonocardiales</taxon>
        <taxon>Pseudonocardiaceae</taxon>
        <taxon>Saccharothrix</taxon>
    </lineage>
</organism>
<feature type="domain" description="GtrA/DPMS transmembrane" evidence="17">
    <location>
        <begin position="318"/>
        <end position="434"/>
    </location>
</feature>
<evidence type="ECO:0000256" key="11">
    <source>
        <dbReference type="ARBA" id="ARBA00022989"/>
    </source>
</evidence>
<evidence type="ECO:0000256" key="8">
    <source>
        <dbReference type="ARBA" id="ARBA00022692"/>
    </source>
</evidence>
<evidence type="ECO:0000256" key="4">
    <source>
        <dbReference type="ARBA" id="ARBA00006739"/>
    </source>
</evidence>
<proteinExistence type="inferred from homology"/>
<comment type="subcellular location">
    <subcellularLocation>
        <location evidence="2">Endoplasmic reticulum membrane</location>
        <topology evidence="2">Single-pass membrane protein</topology>
    </subcellularLocation>
    <subcellularLocation>
        <location evidence="1">Membrane</location>
        <topology evidence="1">Multi-pass membrane protein</topology>
    </subcellularLocation>
</comment>
<feature type="transmembrane region" description="Helical" evidence="15">
    <location>
        <begin position="408"/>
        <end position="428"/>
    </location>
</feature>
<dbReference type="EC" id="2.4.1.117" evidence="5"/>
<keyword evidence="11 15" id="KW-1133">Transmembrane helix</keyword>
<evidence type="ECO:0000256" key="13">
    <source>
        <dbReference type="ARBA" id="ARBA00045097"/>
    </source>
</evidence>
<evidence type="ECO:0000256" key="10">
    <source>
        <dbReference type="ARBA" id="ARBA00022968"/>
    </source>
</evidence>
<comment type="pathway">
    <text evidence="3">Protein modification; protein glycosylation.</text>
</comment>
<keyword evidence="19" id="KW-1185">Reference proteome</keyword>
<name>A0A5Q0H3B7_SACSY</name>
<dbReference type="Proteomes" id="UP000325787">
    <property type="component" value="Chromosome"/>
</dbReference>
<accession>A0A5Q0H3B7</accession>
<feature type="compositionally biased region" description="Basic residues" evidence="14">
    <location>
        <begin position="25"/>
        <end position="38"/>
    </location>
</feature>
<protein>
    <recommendedName>
        <fullName evidence="5">dolichyl-phosphate beta-glucosyltransferase</fullName>
        <ecNumber evidence="5">2.4.1.117</ecNumber>
    </recommendedName>
</protein>
<evidence type="ECO:0000256" key="3">
    <source>
        <dbReference type="ARBA" id="ARBA00004922"/>
    </source>
</evidence>
<dbReference type="PANTHER" id="PTHR10859:SF91">
    <property type="entry name" value="DOLICHYL-PHOSPHATE BETA-GLUCOSYLTRANSFERASE"/>
    <property type="match status" value="1"/>
</dbReference>
<keyword evidence="9" id="KW-0256">Endoplasmic reticulum</keyword>
<dbReference type="InterPro" id="IPR029044">
    <property type="entry name" value="Nucleotide-diphossugar_trans"/>
</dbReference>
<keyword evidence="12 15" id="KW-0472">Membrane</keyword>
<dbReference type="PANTHER" id="PTHR10859">
    <property type="entry name" value="GLYCOSYL TRANSFERASE"/>
    <property type="match status" value="1"/>
</dbReference>
<feature type="domain" description="Glycosyltransferase 2-like" evidence="16">
    <location>
        <begin position="52"/>
        <end position="215"/>
    </location>
</feature>
<evidence type="ECO:0000313" key="18">
    <source>
        <dbReference type="EMBL" id="QFZ20701.1"/>
    </source>
</evidence>
<evidence type="ECO:0000256" key="2">
    <source>
        <dbReference type="ARBA" id="ARBA00004389"/>
    </source>
</evidence>
<evidence type="ECO:0000256" key="12">
    <source>
        <dbReference type="ARBA" id="ARBA00023136"/>
    </source>
</evidence>
<feature type="transmembrane region" description="Helical" evidence="15">
    <location>
        <begin position="378"/>
        <end position="402"/>
    </location>
</feature>
<comment type="catalytic activity">
    <reaction evidence="13">
        <text>a di-trans,poly-cis-dolichyl phosphate + UDP-alpha-D-glucose = a di-trans,poly-cis-dolichyl beta-D-glucosyl phosphate + UDP</text>
        <dbReference type="Rhea" id="RHEA:15401"/>
        <dbReference type="Rhea" id="RHEA-COMP:19498"/>
        <dbReference type="Rhea" id="RHEA-COMP:19502"/>
        <dbReference type="ChEBI" id="CHEBI:57525"/>
        <dbReference type="ChEBI" id="CHEBI:57683"/>
        <dbReference type="ChEBI" id="CHEBI:58223"/>
        <dbReference type="ChEBI" id="CHEBI:58885"/>
        <dbReference type="EC" id="2.4.1.117"/>
    </reaction>
    <physiologicalReaction direction="left-to-right" evidence="13">
        <dbReference type="Rhea" id="RHEA:15402"/>
    </physiologicalReaction>
</comment>